<organism evidence="2 3">
    <name type="scientific">Desemzia incerta</name>
    <dbReference type="NCBI Taxonomy" id="82801"/>
    <lineage>
        <taxon>Bacteria</taxon>
        <taxon>Bacillati</taxon>
        <taxon>Bacillota</taxon>
        <taxon>Bacilli</taxon>
        <taxon>Lactobacillales</taxon>
        <taxon>Carnobacteriaceae</taxon>
        <taxon>Desemzia</taxon>
    </lineage>
</organism>
<dbReference type="EMBL" id="FOXW01000001">
    <property type="protein sequence ID" value="SFQ06161.1"/>
    <property type="molecule type" value="Genomic_DNA"/>
</dbReference>
<evidence type="ECO:0000313" key="3">
    <source>
        <dbReference type="Proteomes" id="UP000199136"/>
    </source>
</evidence>
<dbReference type="AlphaFoldDB" id="A0A1I5VFJ9"/>
<dbReference type="Pfam" id="PF07872">
    <property type="entry name" value="DUF1659"/>
    <property type="match status" value="1"/>
</dbReference>
<reference evidence="2 3" key="1">
    <citation type="submission" date="2016-10" db="EMBL/GenBank/DDBJ databases">
        <authorList>
            <person name="de Groot N.N."/>
        </authorList>
    </citation>
    <scope>NUCLEOTIDE SEQUENCE [LARGE SCALE GENOMIC DNA]</scope>
    <source>
        <strain evidence="2 3">DSM 20581</strain>
    </source>
</reference>
<dbReference type="Proteomes" id="UP000199136">
    <property type="component" value="Unassembled WGS sequence"/>
</dbReference>
<evidence type="ECO:0000259" key="1">
    <source>
        <dbReference type="Pfam" id="PF07872"/>
    </source>
</evidence>
<proteinExistence type="predicted"/>
<dbReference type="InterPro" id="IPR012454">
    <property type="entry name" value="DUF1659"/>
</dbReference>
<protein>
    <recommendedName>
        <fullName evidence="1">DUF1659 domain-containing protein</fullName>
    </recommendedName>
</protein>
<feature type="domain" description="DUF1659" evidence="1">
    <location>
        <begin position="3"/>
        <end position="65"/>
    </location>
</feature>
<gene>
    <name evidence="2" type="ORF">SAMN04488506_0518</name>
</gene>
<dbReference type="OrthoDB" id="2157050at2"/>
<dbReference type="STRING" id="82801.SAMN04488506_0518"/>
<evidence type="ECO:0000313" key="2">
    <source>
        <dbReference type="EMBL" id="SFQ06161.1"/>
    </source>
</evidence>
<accession>A0A1I5VFJ9</accession>
<sequence length="67" mass="7842">MQREWNKGAIELYFEDVENEEFLRRSYPNTIENVSPEQVEGFTAAIESLSGLNLGHTVIVEEYKYTR</sequence>
<name>A0A1I5VFJ9_9LACT</name>
<keyword evidence="3" id="KW-1185">Reference proteome</keyword>
<dbReference type="RefSeq" id="WP_092479572.1">
    <property type="nucleotide sequence ID" value="NZ_CP126128.1"/>
</dbReference>